<dbReference type="InterPro" id="IPR010985">
    <property type="entry name" value="Ribbon_hlx_hlx"/>
</dbReference>
<dbReference type="Proteomes" id="UP000281094">
    <property type="component" value="Unassembled WGS sequence"/>
</dbReference>
<evidence type="ECO:0000313" key="2">
    <source>
        <dbReference type="Proteomes" id="UP000281094"/>
    </source>
</evidence>
<protein>
    <submittedName>
        <fullName evidence="1">Ribbon-helix-helix protein, CopG family</fullName>
    </submittedName>
</protein>
<evidence type="ECO:0000313" key="1">
    <source>
        <dbReference type="EMBL" id="RLQ87084.1"/>
    </source>
</evidence>
<reference evidence="1 2" key="1">
    <citation type="submission" date="2018-10" db="EMBL/GenBank/DDBJ databases">
        <title>Notoacmeibacter sp. M2BS9Y-3-1, whole genome shotgun sequence.</title>
        <authorList>
            <person name="Tuo L."/>
        </authorList>
    </citation>
    <scope>NUCLEOTIDE SEQUENCE [LARGE SCALE GENOMIC DNA]</scope>
    <source>
        <strain evidence="1 2">M2BS9Y-3-1</strain>
    </source>
</reference>
<name>A0A3L7J9I4_9HYPH</name>
<keyword evidence="2" id="KW-1185">Reference proteome</keyword>
<dbReference type="SUPFAM" id="SSF47598">
    <property type="entry name" value="Ribbon-helix-helix"/>
    <property type="match status" value="1"/>
</dbReference>
<comment type="caution">
    <text evidence="1">The sequence shown here is derived from an EMBL/GenBank/DDBJ whole genome shotgun (WGS) entry which is preliminary data.</text>
</comment>
<proteinExistence type="predicted"/>
<gene>
    <name evidence="1" type="ORF">D8780_01500</name>
</gene>
<accession>A0A3L7J9I4</accession>
<sequence length="79" mass="8617">MTAGALILRSVTGDREMNANDNVAMAGTISVRLPWDVFSKIDTMAKEEDRSRSNIARRLLLKAVNGEEPDVPVSPALHP</sequence>
<dbReference type="GO" id="GO:0006355">
    <property type="term" value="P:regulation of DNA-templated transcription"/>
    <property type="evidence" value="ECO:0007669"/>
    <property type="project" value="InterPro"/>
</dbReference>
<dbReference type="AlphaFoldDB" id="A0A3L7J9I4"/>
<organism evidence="1 2">
    <name type="scientific">Notoacmeibacter ruber</name>
    <dbReference type="NCBI Taxonomy" id="2670375"/>
    <lineage>
        <taxon>Bacteria</taxon>
        <taxon>Pseudomonadati</taxon>
        <taxon>Pseudomonadota</taxon>
        <taxon>Alphaproteobacteria</taxon>
        <taxon>Hyphomicrobiales</taxon>
        <taxon>Notoacmeibacteraceae</taxon>
        <taxon>Notoacmeibacter</taxon>
    </lineage>
</organism>
<dbReference type="EMBL" id="RCWN01000001">
    <property type="protein sequence ID" value="RLQ87084.1"/>
    <property type="molecule type" value="Genomic_DNA"/>
</dbReference>